<protein>
    <submittedName>
        <fullName evidence="1">P47</fullName>
    </submittedName>
</protein>
<organism evidence="1 2">
    <name type="scientific">Spodoptera eridania nucleopolyhedrovirus</name>
    <dbReference type="NCBI Taxonomy" id="2315721"/>
    <lineage>
        <taxon>Viruses</taxon>
        <taxon>Viruses incertae sedis</taxon>
        <taxon>Naldaviricetes</taxon>
        <taxon>Lefavirales</taxon>
        <taxon>Baculoviridae</taxon>
        <taxon>Alphabaculovirus</taxon>
        <taxon>Alphabaculovirus speridaniae</taxon>
    </lineage>
</organism>
<dbReference type="GO" id="GO:0046782">
    <property type="term" value="P:regulation of viral transcription"/>
    <property type="evidence" value="ECO:0007669"/>
    <property type="project" value="InterPro"/>
</dbReference>
<dbReference type="RefSeq" id="YP_010087119.1">
    <property type="nucleotide sequence ID" value="NC_055502.1"/>
</dbReference>
<proteinExistence type="predicted"/>
<accession>A0A346TQ53</accession>
<dbReference type="GeneID" id="65102366"/>
<dbReference type="KEGG" id="vg:65102366"/>
<dbReference type="EMBL" id="MH320559">
    <property type="protein sequence ID" value="AXU41713.1"/>
    <property type="molecule type" value="Genomic_DNA"/>
</dbReference>
<name>A0A346TQ53_9ABAC</name>
<reference evidence="1 2" key="1">
    <citation type="submission" date="2018-05" db="EMBL/GenBank/DDBJ databases">
        <title>The complete genome sequence of an alphabaculovirus isolated from the southern armyworm, Spodoptera eridania.</title>
        <authorList>
            <person name="Harrison R.L."/>
            <person name="Rowley D.L."/>
        </authorList>
    </citation>
    <scope>NUCLEOTIDE SEQUENCE [LARGE SCALE GENOMIC DNA]</scope>
    <source>
        <strain evidence="1">251</strain>
    </source>
</reference>
<evidence type="ECO:0000313" key="1">
    <source>
        <dbReference type="EMBL" id="AXU41713.1"/>
    </source>
</evidence>
<dbReference type="InterPro" id="IPR007799">
    <property type="entry name" value="Baculo_p47"/>
</dbReference>
<evidence type="ECO:0000313" key="2">
    <source>
        <dbReference type="Proteomes" id="UP000503448"/>
    </source>
</evidence>
<sequence length="405" mass="47346">MTFARFHVTRSQPLPQCCKYLADPLAAYLLYANNKNHYYDANETRYVLENTIEVDDEGFVIMQQSCVYFDLDNILTATPKDLSCYVDATRPSMTDHDKRIFKLLVHDRWCKGDVVRLKKMLVQRDVSKLVAFACNVMWERGYENHYTLGQQLSIRITTKLIQSGLDFKHQQDSDNTNVVEAVPGRGWNSKAFEKLIGNITSISDVIKRHRSSHKYIVFEIDAVNCDSIKKCLNEQFTLIQNVHIETVCAIHVDDDKNSLQYLIKLSKLISDKLVNILFVTDVEFYLKQNNYMFYLYNSLKMYYYCLCNKFVFEYKDYEIIFLLNLIVSLEWHNNGHLNSFTLEKSQIYNPLELSTRRLNSIKRAAAQSRVVNNDNEIKIDFIKGKRMKMGTHYGQRIVNLLSSDN</sequence>
<dbReference type="Pfam" id="PF05112">
    <property type="entry name" value="Baculo_p47"/>
    <property type="match status" value="1"/>
</dbReference>
<keyword evidence="2" id="KW-1185">Reference proteome</keyword>
<dbReference type="Proteomes" id="UP000503448">
    <property type="component" value="Segment"/>
</dbReference>